<evidence type="ECO:0000313" key="3">
    <source>
        <dbReference type="EMBL" id="MBB5105591.1"/>
    </source>
</evidence>
<proteinExistence type="predicted"/>
<feature type="region of interest" description="Disordered" evidence="1">
    <location>
        <begin position="1"/>
        <end position="20"/>
    </location>
</feature>
<accession>A0A7W8AX63</accession>
<feature type="domain" description="ABC transporter" evidence="2">
    <location>
        <begin position="35"/>
        <end position="73"/>
    </location>
</feature>
<dbReference type="SUPFAM" id="SSF52540">
    <property type="entry name" value="P-loop containing nucleoside triphosphate hydrolases"/>
    <property type="match status" value="1"/>
</dbReference>
<reference evidence="3 4" key="1">
    <citation type="submission" date="2020-08" db="EMBL/GenBank/DDBJ databases">
        <title>Genomic Encyclopedia of Type Strains, Phase III (KMG-III): the genomes of soil and plant-associated and newly described type strains.</title>
        <authorList>
            <person name="Whitman W."/>
        </authorList>
    </citation>
    <scope>NUCLEOTIDE SEQUENCE [LARGE SCALE GENOMIC DNA]</scope>
    <source>
        <strain evidence="3 4">CECT 3146</strain>
    </source>
</reference>
<protein>
    <recommendedName>
        <fullName evidence="2">ABC transporter domain-containing protein</fullName>
    </recommendedName>
</protein>
<dbReference type="GO" id="GO:0016887">
    <property type="term" value="F:ATP hydrolysis activity"/>
    <property type="evidence" value="ECO:0007669"/>
    <property type="project" value="InterPro"/>
</dbReference>
<dbReference type="Pfam" id="PF00005">
    <property type="entry name" value="ABC_tran"/>
    <property type="match status" value="1"/>
</dbReference>
<dbReference type="InterPro" id="IPR003439">
    <property type="entry name" value="ABC_transporter-like_ATP-bd"/>
</dbReference>
<dbReference type="EMBL" id="JACHJD010000007">
    <property type="protein sequence ID" value="MBB5105591.1"/>
    <property type="molecule type" value="Genomic_DNA"/>
</dbReference>
<dbReference type="RefSeq" id="WP_372503479.1">
    <property type="nucleotide sequence ID" value="NZ_BMSQ01000006.1"/>
</dbReference>
<name>A0A7W8AX63_STRST</name>
<feature type="compositionally biased region" description="Basic and acidic residues" evidence="1">
    <location>
        <begin position="1"/>
        <end position="10"/>
    </location>
</feature>
<dbReference type="InterPro" id="IPR027417">
    <property type="entry name" value="P-loop_NTPase"/>
</dbReference>
<organism evidence="3 4">
    <name type="scientific">Streptomyces spectabilis</name>
    <dbReference type="NCBI Taxonomy" id="68270"/>
    <lineage>
        <taxon>Bacteria</taxon>
        <taxon>Bacillati</taxon>
        <taxon>Actinomycetota</taxon>
        <taxon>Actinomycetes</taxon>
        <taxon>Kitasatosporales</taxon>
        <taxon>Streptomycetaceae</taxon>
        <taxon>Streptomyces</taxon>
    </lineage>
</organism>
<dbReference type="AlphaFoldDB" id="A0A7W8AX63"/>
<dbReference type="Proteomes" id="UP000549009">
    <property type="component" value="Unassembled WGS sequence"/>
</dbReference>
<sequence>MFDRPDRTARDTYALSPGPARAEKVPLGSLGLLRAEDLDTPVDRLPVGQRRRLALALLVARPPQLLLLDEPTNHLWRRPWAVARARSSSRATTAGCGGGGRAARSASKAAAGGKERAGGGGDSCTVRQSPARMVM</sequence>
<keyword evidence="4" id="KW-1185">Reference proteome</keyword>
<evidence type="ECO:0000259" key="2">
    <source>
        <dbReference type="Pfam" id="PF00005"/>
    </source>
</evidence>
<comment type="caution">
    <text evidence="3">The sequence shown here is derived from an EMBL/GenBank/DDBJ whole genome shotgun (WGS) entry which is preliminary data.</text>
</comment>
<evidence type="ECO:0000256" key="1">
    <source>
        <dbReference type="SAM" id="MobiDB-lite"/>
    </source>
</evidence>
<feature type="compositionally biased region" description="Low complexity" evidence="1">
    <location>
        <begin position="102"/>
        <end position="112"/>
    </location>
</feature>
<dbReference type="Gene3D" id="3.40.50.300">
    <property type="entry name" value="P-loop containing nucleotide triphosphate hydrolases"/>
    <property type="match status" value="1"/>
</dbReference>
<feature type="region of interest" description="Disordered" evidence="1">
    <location>
        <begin position="87"/>
        <end position="135"/>
    </location>
</feature>
<evidence type="ECO:0000313" key="4">
    <source>
        <dbReference type="Proteomes" id="UP000549009"/>
    </source>
</evidence>
<gene>
    <name evidence="3" type="ORF">FHS40_004686</name>
</gene>
<dbReference type="GO" id="GO:0005524">
    <property type="term" value="F:ATP binding"/>
    <property type="evidence" value="ECO:0007669"/>
    <property type="project" value="InterPro"/>
</dbReference>